<dbReference type="SUPFAM" id="SSF49742">
    <property type="entry name" value="PHM/PNGase F"/>
    <property type="match status" value="1"/>
</dbReference>
<dbReference type="GO" id="GO:0016715">
    <property type="term" value="F:oxidoreductase activity, acting on paired donors, with incorporation or reduction of molecular oxygen, reduced ascorbate as one donor, and incorporation of one atom of oxygen"/>
    <property type="evidence" value="ECO:0007669"/>
    <property type="project" value="InterPro"/>
</dbReference>
<dbReference type="Proteomes" id="UP000664144">
    <property type="component" value="Unassembled WGS sequence"/>
</dbReference>
<protein>
    <submittedName>
        <fullName evidence="4">T9SS type A sorting domain-containing protein</fullName>
    </submittedName>
</protein>
<evidence type="ECO:0000313" key="4">
    <source>
        <dbReference type="EMBL" id="MBO0359408.1"/>
    </source>
</evidence>
<name>A0A939F0W4_9BACT</name>
<feature type="domain" description="Peptide-N-glycosidase F N-terminal" evidence="3">
    <location>
        <begin position="29"/>
        <end position="152"/>
    </location>
</feature>
<dbReference type="InterPro" id="IPR014784">
    <property type="entry name" value="Cu2_ascorb_mOase-like_C"/>
</dbReference>
<comment type="caution">
    <text evidence="4">The sequence shown here is derived from an EMBL/GenBank/DDBJ whole genome shotgun (WGS) entry which is preliminary data.</text>
</comment>
<dbReference type="PANTHER" id="PTHR39319">
    <property type="entry name" value="SI:DKEY-256H2.1"/>
    <property type="match status" value="1"/>
</dbReference>
<dbReference type="Pfam" id="PF09113">
    <property type="entry name" value="N-glycanase_C"/>
    <property type="match status" value="1"/>
</dbReference>
<keyword evidence="1" id="KW-1015">Disulfide bond</keyword>
<dbReference type="AlphaFoldDB" id="A0A939F0W4"/>
<dbReference type="Gene3D" id="2.60.120.230">
    <property type="match status" value="2"/>
</dbReference>
<dbReference type="InterPro" id="IPR008977">
    <property type="entry name" value="PHM/PNGase_F_dom_sf"/>
</dbReference>
<dbReference type="Pfam" id="PF18962">
    <property type="entry name" value="Por_Secre_tail"/>
    <property type="match status" value="1"/>
</dbReference>
<dbReference type="RefSeq" id="WP_206985335.1">
    <property type="nucleotide sequence ID" value="NZ_JAFLQZ010000011.1"/>
</dbReference>
<reference evidence="4" key="1">
    <citation type="submission" date="2021-03" db="EMBL/GenBank/DDBJ databases">
        <authorList>
            <person name="Kim M.K."/>
        </authorList>
    </citation>
    <scope>NUCLEOTIDE SEQUENCE</scope>
    <source>
        <strain evidence="4">BT186</strain>
    </source>
</reference>
<evidence type="ECO:0000313" key="5">
    <source>
        <dbReference type="Proteomes" id="UP000664144"/>
    </source>
</evidence>
<sequence>MRQPLLLLLLFFALLTSTQAWAAPGDTTRVTIFSNRHITHYGDFDTTAVLPAAGRYRKIRLHYVLGRYACEPGTQYCGSWDYTTQVLVLPPAHDTLEIARVITPYASDWLQQNRKHDYVIDVTDYASVLKGTRTMRYRYDGYSWGFSLTMYLEYIEGTPPRDALDATNVYSGYFPYGRATEPIENHLVDKPVTAATGAASAQLKSTVTGHGADAGNCAEFCNFTFNLLLDNNLTEQHPLWRNNCGLNQVYPQTGTWIYNRANWCPGNAVDPIYDDLGPLPTAGSPARRVNIDMPPYQPTNQTNANAGYYWHTQLVSYSAPNFPVDASLEEIIAPTNNENYFRENPACDAARVILRNTGSTALTAATIRYRIDQGAWQTYSWTGNLAFLAQTEVTLPVAGGIVSTRALGTFEVNLVTANGQPDANTLNNTLRSKFVPNAVLPANVTFSFTTNNNTQTTWQLFDAQNQAVSGRVITARQTTYNDVQNLTPGCYRLVINDSGCDGLSWWASPSAGSGSFRLLTAVGGSTIRTFNPDFGCQYVYRFSVAGPLATQPGLPEASLKVFPNPSADGRFTLDWHLSQRQTVGVRVLDVTGRVAHATKLANVQATESALDLHQLPAGFYTLECTTTEGVAHRSIIIQ</sequence>
<gene>
    <name evidence="4" type="ORF">J0X19_15700</name>
</gene>
<accession>A0A939F0W4</accession>
<evidence type="ECO:0000256" key="2">
    <source>
        <dbReference type="SAM" id="SignalP"/>
    </source>
</evidence>
<organism evidence="4 5">
    <name type="scientific">Hymenobacter telluris</name>
    <dbReference type="NCBI Taxonomy" id="2816474"/>
    <lineage>
        <taxon>Bacteria</taxon>
        <taxon>Pseudomonadati</taxon>
        <taxon>Bacteroidota</taxon>
        <taxon>Cytophagia</taxon>
        <taxon>Cytophagales</taxon>
        <taxon>Hymenobacteraceae</taxon>
        <taxon>Hymenobacter</taxon>
    </lineage>
</organism>
<proteinExistence type="predicted"/>
<dbReference type="PANTHER" id="PTHR39319:SF1">
    <property type="entry name" value="SI:DKEY-256H2.1"/>
    <property type="match status" value="1"/>
</dbReference>
<keyword evidence="2" id="KW-0732">Signal</keyword>
<evidence type="ECO:0000259" key="3">
    <source>
        <dbReference type="SMART" id="SM01290"/>
    </source>
</evidence>
<dbReference type="InterPro" id="IPR015196">
    <property type="entry name" value="PngaseF_N"/>
</dbReference>
<keyword evidence="5" id="KW-1185">Reference proteome</keyword>
<dbReference type="NCBIfam" id="TIGR04183">
    <property type="entry name" value="Por_Secre_tail"/>
    <property type="match status" value="1"/>
</dbReference>
<dbReference type="InterPro" id="IPR015197">
    <property type="entry name" value="PngaseF_C"/>
</dbReference>
<feature type="chain" id="PRO_5037922418" evidence="2">
    <location>
        <begin position="23"/>
        <end position="638"/>
    </location>
</feature>
<dbReference type="InterPro" id="IPR026444">
    <property type="entry name" value="Secre_tail"/>
</dbReference>
<dbReference type="SMART" id="SM01290">
    <property type="entry name" value="N-glycanase_N"/>
    <property type="match status" value="1"/>
</dbReference>
<feature type="signal peptide" evidence="2">
    <location>
        <begin position="1"/>
        <end position="22"/>
    </location>
</feature>
<dbReference type="EMBL" id="JAFLQZ010000011">
    <property type="protein sequence ID" value="MBO0359408.1"/>
    <property type="molecule type" value="Genomic_DNA"/>
</dbReference>
<dbReference type="InterPro" id="IPR053251">
    <property type="entry name" value="N-glycanase"/>
</dbReference>
<evidence type="ECO:0000256" key="1">
    <source>
        <dbReference type="ARBA" id="ARBA00023157"/>
    </source>
</evidence>